<dbReference type="InterPro" id="IPR036388">
    <property type="entry name" value="WH-like_DNA-bd_sf"/>
</dbReference>
<name>A0A9X2J6A5_9GAMM</name>
<sequence length="161" mass="18675">MAHQKAEVSADPARALFGAALELLTRREYSRLELRQKLAAKFPSADFDTLFARLQELNYQSDQRFAEMFARSRVQRGQGPIRIRQELQQRGVSRELIAGALDQLKADWFTLAAERLHRKYRAPIGDKLPRDQRMKERARRQRYLAYRGFPADAIGWALDGD</sequence>
<dbReference type="GO" id="GO:0006282">
    <property type="term" value="P:regulation of DNA repair"/>
    <property type="evidence" value="ECO:0007669"/>
    <property type="project" value="UniProtKB-UniRule"/>
</dbReference>
<evidence type="ECO:0000313" key="9">
    <source>
        <dbReference type="Proteomes" id="UP001139028"/>
    </source>
</evidence>
<comment type="subcellular location">
    <subcellularLocation>
        <location evidence="1 5">Cytoplasm</location>
    </subcellularLocation>
</comment>
<dbReference type="Gene3D" id="1.10.10.10">
    <property type="entry name" value="Winged helix-like DNA-binding domain superfamily/Winged helix DNA-binding domain"/>
    <property type="match status" value="3"/>
</dbReference>
<feature type="domain" description="RecX first three-helical" evidence="7">
    <location>
        <begin position="19"/>
        <end position="53"/>
    </location>
</feature>
<evidence type="ECO:0000259" key="6">
    <source>
        <dbReference type="Pfam" id="PF02631"/>
    </source>
</evidence>
<dbReference type="EMBL" id="JALBWM010000102">
    <property type="protein sequence ID" value="MCO1336058.1"/>
    <property type="molecule type" value="Genomic_DNA"/>
</dbReference>
<dbReference type="InterPro" id="IPR053924">
    <property type="entry name" value="RecX_HTH_2nd"/>
</dbReference>
<dbReference type="Proteomes" id="UP001139028">
    <property type="component" value="Unassembled WGS sequence"/>
</dbReference>
<dbReference type="Pfam" id="PF21982">
    <property type="entry name" value="RecX_HTH1"/>
    <property type="match status" value="1"/>
</dbReference>
<keyword evidence="4 5" id="KW-0963">Cytoplasm</keyword>
<proteinExistence type="inferred from homology"/>
<evidence type="ECO:0000313" key="8">
    <source>
        <dbReference type="EMBL" id="MCO1336058.1"/>
    </source>
</evidence>
<dbReference type="InterPro" id="IPR003783">
    <property type="entry name" value="Regulatory_RecX"/>
</dbReference>
<reference evidence="8" key="1">
    <citation type="journal article" date="2022" name="Arch. Microbiol.">
        <title>Microbulbifer okhotskensis sp. nov., isolated from a deep bottom sediment of the Okhotsk Sea.</title>
        <authorList>
            <person name="Romanenko L."/>
            <person name="Kurilenko V."/>
            <person name="Otstavnykh N."/>
            <person name="Velansky P."/>
            <person name="Isaeva M."/>
            <person name="Mikhailov V."/>
        </authorList>
    </citation>
    <scope>NUCLEOTIDE SEQUENCE</scope>
    <source>
        <strain evidence="8">OS29</strain>
    </source>
</reference>
<protein>
    <recommendedName>
        <fullName evidence="3 5">Regulatory protein RecX</fullName>
    </recommendedName>
</protein>
<dbReference type="AlphaFoldDB" id="A0A9X2J6A5"/>
<comment type="caution">
    <text evidence="8">The sequence shown here is derived from an EMBL/GenBank/DDBJ whole genome shotgun (WGS) entry which is preliminary data.</text>
</comment>
<evidence type="ECO:0000259" key="7">
    <source>
        <dbReference type="Pfam" id="PF21982"/>
    </source>
</evidence>
<dbReference type="PANTHER" id="PTHR33602">
    <property type="entry name" value="REGULATORY PROTEIN RECX FAMILY PROTEIN"/>
    <property type="match status" value="1"/>
</dbReference>
<evidence type="ECO:0000256" key="2">
    <source>
        <dbReference type="ARBA" id="ARBA00009695"/>
    </source>
</evidence>
<evidence type="ECO:0000256" key="1">
    <source>
        <dbReference type="ARBA" id="ARBA00004496"/>
    </source>
</evidence>
<comment type="similarity">
    <text evidence="2 5">Belongs to the RecX family.</text>
</comment>
<gene>
    <name evidence="5" type="primary">recX</name>
    <name evidence="8" type="ORF">MO867_17135</name>
</gene>
<evidence type="ECO:0000256" key="4">
    <source>
        <dbReference type="ARBA" id="ARBA00022490"/>
    </source>
</evidence>
<dbReference type="PANTHER" id="PTHR33602:SF1">
    <property type="entry name" value="REGULATORY PROTEIN RECX FAMILY PROTEIN"/>
    <property type="match status" value="1"/>
</dbReference>
<evidence type="ECO:0000256" key="5">
    <source>
        <dbReference type="HAMAP-Rule" id="MF_01114"/>
    </source>
</evidence>
<comment type="function">
    <text evidence="5">Modulates RecA activity.</text>
</comment>
<accession>A0A9X2J6A5</accession>
<organism evidence="8 9">
    <name type="scientific">Microbulbifer okhotskensis</name>
    <dbReference type="NCBI Taxonomy" id="2926617"/>
    <lineage>
        <taxon>Bacteria</taxon>
        <taxon>Pseudomonadati</taxon>
        <taxon>Pseudomonadota</taxon>
        <taxon>Gammaproteobacteria</taxon>
        <taxon>Cellvibrionales</taxon>
        <taxon>Microbulbiferaceae</taxon>
        <taxon>Microbulbifer</taxon>
    </lineage>
</organism>
<evidence type="ECO:0000256" key="3">
    <source>
        <dbReference type="ARBA" id="ARBA00018111"/>
    </source>
</evidence>
<feature type="domain" description="RecX second three-helical" evidence="6">
    <location>
        <begin position="61"/>
        <end position="101"/>
    </location>
</feature>
<dbReference type="HAMAP" id="MF_01114">
    <property type="entry name" value="RecX"/>
    <property type="match status" value="1"/>
</dbReference>
<dbReference type="RefSeq" id="WP_252471395.1">
    <property type="nucleotide sequence ID" value="NZ_JALBWM010000102.1"/>
</dbReference>
<keyword evidence="9" id="KW-1185">Reference proteome</keyword>
<dbReference type="Pfam" id="PF02631">
    <property type="entry name" value="RecX_HTH2"/>
    <property type="match status" value="1"/>
</dbReference>
<dbReference type="GO" id="GO:0005737">
    <property type="term" value="C:cytoplasm"/>
    <property type="evidence" value="ECO:0007669"/>
    <property type="project" value="UniProtKB-SubCell"/>
</dbReference>
<dbReference type="InterPro" id="IPR053926">
    <property type="entry name" value="RecX_HTH_1st"/>
</dbReference>